<organism evidence="3 4">
    <name type="scientific">Paenibacillus hexagrammi</name>
    <dbReference type="NCBI Taxonomy" id="2908839"/>
    <lineage>
        <taxon>Bacteria</taxon>
        <taxon>Bacillati</taxon>
        <taxon>Bacillota</taxon>
        <taxon>Bacilli</taxon>
        <taxon>Bacillales</taxon>
        <taxon>Paenibacillaceae</taxon>
        <taxon>Paenibacillus</taxon>
    </lineage>
</organism>
<dbReference type="Pfam" id="PF21113">
    <property type="entry name" value="LarA_C"/>
    <property type="match status" value="1"/>
</dbReference>
<dbReference type="InterPro" id="IPR018657">
    <property type="entry name" value="LarA-like_N"/>
</dbReference>
<feature type="domain" description="Lactate racemase C-terminal" evidence="2">
    <location>
        <begin position="284"/>
        <end position="418"/>
    </location>
</feature>
<dbReference type="InterPro" id="IPR048520">
    <property type="entry name" value="LarA_C"/>
</dbReference>
<feature type="domain" description="LarA-like N-terminal" evidence="1">
    <location>
        <begin position="20"/>
        <end position="212"/>
    </location>
</feature>
<dbReference type="RefSeq" id="WP_235119424.1">
    <property type="nucleotide sequence ID" value="NZ_CP090978.1"/>
</dbReference>
<evidence type="ECO:0000313" key="4">
    <source>
        <dbReference type="Proteomes" id="UP001649230"/>
    </source>
</evidence>
<dbReference type="Gene3D" id="3.40.50.11440">
    <property type="match status" value="1"/>
</dbReference>
<sequence>MEIIRTYPLRGGPVIYFIPFGKTQIPLPLPDHRSPHWVTYNTHPADLAFDYISHSLQNPIAAKPLHEAVRGYRKAVILISDASRLCPSYLFLEQLLDAINQGGIADACITIVIALGLHRKQTEQEIKELVGTSVFRRVQVLNHSSLPEDCIQLGVTQMGTPVEINKHVVEADFRMVTGNLEPHALAGVSGGVKALFPGAASSAAIEHNHSLSQAYPATPGDPNNAVRADMEEMLGFVPIHYLLNVVVDHERNLLGAVAGDVIEAHRAAMDLVRRTFCVTVPYMFDVVIVSPGGYPKDTQLYQAVKSLTNAASITKPGGTIILIAQCEEQYGNGILQYWVDTIQDRRVMVQKLKEKFTMGAHKIEHIDKVLNKHTVYLHSLMSPKSIELLGFQPVPDLKATLAMLLKDPATSVAVLPYGGITFPQVKVSS</sequence>
<evidence type="ECO:0000259" key="2">
    <source>
        <dbReference type="Pfam" id="PF21113"/>
    </source>
</evidence>
<dbReference type="EMBL" id="CP090978">
    <property type="protein sequence ID" value="UJF33083.1"/>
    <property type="molecule type" value="Genomic_DNA"/>
</dbReference>
<reference evidence="3 4" key="1">
    <citation type="journal article" date="2024" name="Int. J. Syst. Evol. Microbiol.">
        <title>Paenibacillus hexagrammi sp. nov., a novel bacterium isolated from the gut content of Hexagrammos agrammus.</title>
        <authorList>
            <person name="Jung H.K."/>
            <person name="Kim D.G."/>
            <person name="Zin H."/>
            <person name="Park J."/>
            <person name="Jung H."/>
            <person name="Kim Y.O."/>
            <person name="Kong H.J."/>
            <person name="Kim J.W."/>
            <person name="Kim Y.S."/>
        </authorList>
    </citation>
    <scope>NUCLEOTIDE SEQUENCE [LARGE SCALE GENOMIC DNA]</scope>
    <source>
        <strain evidence="3 4">YPD9-1</strain>
    </source>
</reference>
<proteinExistence type="predicted"/>
<dbReference type="PANTHER" id="PTHR33171:SF17">
    <property type="entry name" value="LARA-LIKE N-TERMINAL DOMAIN-CONTAINING PROTEIN"/>
    <property type="match status" value="1"/>
</dbReference>
<gene>
    <name evidence="3" type="primary">larA</name>
    <name evidence="3" type="ORF">L0M14_26540</name>
</gene>
<protein>
    <submittedName>
        <fullName evidence="3">Nickel-dependent lactate racemase</fullName>
    </submittedName>
</protein>
<dbReference type="PANTHER" id="PTHR33171">
    <property type="entry name" value="LAR_N DOMAIN-CONTAINING PROTEIN"/>
    <property type="match status" value="1"/>
</dbReference>
<dbReference type="NCBIfam" id="NF033504">
    <property type="entry name" value="Ni_dep_LarA"/>
    <property type="match status" value="1"/>
</dbReference>
<evidence type="ECO:0000259" key="1">
    <source>
        <dbReference type="Pfam" id="PF09861"/>
    </source>
</evidence>
<keyword evidence="4" id="KW-1185">Reference proteome</keyword>
<name>A0ABY3SGB8_9BACL</name>
<evidence type="ECO:0000313" key="3">
    <source>
        <dbReference type="EMBL" id="UJF33083.1"/>
    </source>
</evidence>
<dbReference type="InterPro" id="IPR047926">
    <property type="entry name" value="Ni_dep_LarA"/>
</dbReference>
<dbReference type="InterPro" id="IPR043166">
    <property type="entry name" value="LarA-like_C"/>
</dbReference>
<dbReference type="Proteomes" id="UP001649230">
    <property type="component" value="Chromosome"/>
</dbReference>
<dbReference type="InterPro" id="IPR048068">
    <property type="entry name" value="LarA-like"/>
</dbReference>
<accession>A0ABY3SGB8</accession>
<dbReference type="Pfam" id="PF09861">
    <property type="entry name" value="Lar_N"/>
    <property type="match status" value="1"/>
</dbReference>
<dbReference type="Gene3D" id="3.90.226.30">
    <property type="match status" value="1"/>
</dbReference>